<evidence type="ECO:0000313" key="6">
    <source>
        <dbReference type="Proteomes" id="UP000198919"/>
    </source>
</evidence>
<dbReference type="OrthoDB" id="7957419at2"/>
<evidence type="ECO:0000256" key="1">
    <source>
        <dbReference type="ARBA" id="ARBA00006174"/>
    </source>
</evidence>
<reference evidence="4 7" key="3">
    <citation type="journal article" date="2017" name="Nat. Microbiol.">
        <title>Natural product diversity associated with the nematode symbionts Photorhabdus and Xenorhabdus.</title>
        <authorList>
            <person name="Tobias N.J."/>
            <person name="Wolff H."/>
            <person name="Djahanschiri B."/>
            <person name="Grundmann F."/>
            <person name="Kronenwerth M."/>
            <person name="Shi Y.M."/>
            <person name="Simonyi S."/>
            <person name="Grun P."/>
            <person name="Shapiro-Ilan D."/>
            <person name="Pidot S.J."/>
            <person name="Stinear T.P."/>
            <person name="Ebersberger I."/>
            <person name="Bode H.B."/>
        </authorList>
    </citation>
    <scope>NUCLEOTIDE SEQUENCE [LARGE SCALE GENOMIC DNA]</scope>
    <source>
        <strain evidence="4 7">DSM 17908</strain>
    </source>
</reference>
<dbReference type="InterPro" id="IPR042188">
    <property type="entry name" value="MmgE/PrpD_sf_2"/>
</dbReference>
<dbReference type="RefSeq" id="WP_092509802.1">
    <property type="nucleotide sequence ID" value="NZ_CAWNQB010000034.1"/>
</dbReference>
<reference evidence="5" key="1">
    <citation type="submission" date="2016-10" db="EMBL/GenBank/DDBJ databases">
        <authorList>
            <person name="de Groot N.N."/>
        </authorList>
    </citation>
    <scope>NUCLEOTIDE SEQUENCE [LARGE SCALE GENOMIC DNA]</scope>
    <source>
        <strain evidence="5">DSM 17908</strain>
    </source>
</reference>
<feature type="domain" description="MmgE/PrpD N-terminal" evidence="2">
    <location>
        <begin position="10"/>
        <end position="250"/>
    </location>
</feature>
<accession>A0A1I3PGQ2</accession>
<dbReference type="InterPro" id="IPR045336">
    <property type="entry name" value="MmgE_PrpD_N"/>
</dbReference>
<evidence type="ECO:0000313" key="4">
    <source>
        <dbReference type="EMBL" id="PHM44811.1"/>
    </source>
</evidence>
<dbReference type="InterPro" id="IPR036148">
    <property type="entry name" value="MmgE/PrpD_sf"/>
</dbReference>
<dbReference type="Pfam" id="PF19305">
    <property type="entry name" value="MmgE_PrpD_C"/>
    <property type="match status" value="1"/>
</dbReference>
<dbReference type="InterPro" id="IPR005656">
    <property type="entry name" value="MmgE_PrpD"/>
</dbReference>
<gene>
    <name evidence="4" type="primary">prpD_2</name>
    <name evidence="5" type="ORF">SAMN05421680_106136</name>
    <name evidence="4" type="ORF">Xmau_01525</name>
</gene>
<sequence>MLSVTSIEDQITAFSCELKYDNIPSNALNAAHLSILDIFGVTLAGSVRPEIQLLQRVIGQWGGRAVCPVFGTDLRLPPSEAALLNGAASRVLDFDDVVDPLGIHPSVAIFPALATIAAIRRNHVTSREFLTATVIGQDLITRLARARKETLLESGRYDLSKVIAATAAAGRLFGLAPAQLRSAMGIAYTSALGEAQCMVEGAPTVSYQQGLVASNAVKAVLLASEGFDGTHHFLTGRYGLYSAFEPGSKPASIVEGLGTVFASEHDLAFKYYPTCRPNISATLLAISLSGHVQVRPEDIAHIDIAMNQQIYDLVCEPADKKWKPTTPVEARFSMAYTVAVGLRNGSVHITDYDTDALTRADVLSVSEKVRPRVDPKCDIPELGTHGRIEISIHYTNGDVRTGFVDIPKGHPQNPLEPADIIEKFTHCVSYFDPENGAMRAHNSVRAWERLTKDETALNDFLAYGIASVQ</sequence>
<feature type="domain" description="MmgE/PrpD C-terminal" evidence="3">
    <location>
        <begin position="272"/>
        <end position="448"/>
    </location>
</feature>
<dbReference type="EC" id="4.2.1.79" evidence="4"/>
<comment type="similarity">
    <text evidence="1">Belongs to the PrpD family.</text>
</comment>
<reference evidence="6" key="2">
    <citation type="submission" date="2016-10" db="EMBL/GenBank/DDBJ databases">
        <authorList>
            <person name="Varghese N."/>
            <person name="Submissions S."/>
        </authorList>
    </citation>
    <scope>NUCLEOTIDE SEQUENCE [LARGE SCALE GENOMIC DNA]</scope>
    <source>
        <strain evidence="6">DSM 17908</strain>
    </source>
</reference>
<dbReference type="STRING" id="351675.SAMN05421680_106136"/>
<dbReference type="AlphaFoldDB" id="A0A1I3PGQ2"/>
<dbReference type="InterPro" id="IPR042183">
    <property type="entry name" value="MmgE/PrpD_sf_1"/>
</dbReference>
<dbReference type="PANTHER" id="PTHR16943">
    <property type="entry name" value="2-METHYLCITRATE DEHYDRATASE-RELATED"/>
    <property type="match status" value="1"/>
</dbReference>
<evidence type="ECO:0000259" key="3">
    <source>
        <dbReference type="Pfam" id="PF19305"/>
    </source>
</evidence>
<evidence type="ECO:0000259" key="2">
    <source>
        <dbReference type="Pfam" id="PF03972"/>
    </source>
</evidence>
<dbReference type="Proteomes" id="UP000198919">
    <property type="component" value="Unassembled WGS sequence"/>
</dbReference>
<dbReference type="PANTHER" id="PTHR16943:SF8">
    <property type="entry name" value="2-METHYLCITRATE DEHYDRATASE"/>
    <property type="match status" value="1"/>
</dbReference>
<evidence type="ECO:0000313" key="7">
    <source>
        <dbReference type="Proteomes" id="UP000224607"/>
    </source>
</evidence>
<dbReference type="Gene3D" id="1.10.4100.10">
    <property type="entry name" value="2-methylcitrate dehydratase PrpD"/>
    <property type="match status" value="1"/>
</dbReference>
<keyword evidence="4" id="KW-0456">Lyase</keyword>
<dbReference type="EMBL" id="NITY01000004">
    <property type="protein sequence ID" value="PHM44811.1"/>
    <property type="molecule type" value="Genomic_DNA"/>
</dbReference>
<name>A0A1I3PGQ2_9GAMM</name>
<evidence type="ECO:0000313" key="5">
    <source>
        <dbReference type="EMBL" id="SFJ20520.1"/>
    </source>
</evidence>
<dbReference type="Gene3D" id="3.30.1330.120">
    <property type="entry name" value="2-methylcitrate dehydratase PrpD"/>
    <property type="match status" value="1"/>
</dbReference>
<dbReference type="GO" id="GO:0047547">
    <property type="term" value="F:2-methylcitrate dehydratase activity"/>
    <property type="evidence" value="ECO:0007669"/>
    <property type="project" value="UniProtKB-EC"/>
</dbReference>
<dbReference type="InterPro" id="IPR045337">
    <property type="entry name" value="MmgE_PrpD_C"/>
</dbReference>
<dbReference type="Pfam" id="PF03972">
    <property type="entry name" value="MmgE_PrpD_N"/>
    <property type="match status" value="1"/>
</dbReference>
<proteinExistence type="inferred from homology"/>
<dbReference type="EMBL" id="FORG01000006">
    <property type="protein sequence ID" value="SFJ20520.1"/>
    <property type="molecule type" value="Genomic_DNA"/>
</dbReference>
<dbReference type="SUPFAM" id="SSF103378">
    <property type="entry name" value="2-methylcitrate dehydratase PrpD"/>
    <property type="match status" value="1"/>
</dbReference>
<keyword evidence="7" id="KW-1185">Reference proteome</keyword>
<dbReference type="Proteomes" id="UP000224607">
    <property type="component" value="Unassembled WGS sequence"/>
</dbReference>
<protein>
    <submittedName>
        <fullName evidence="4 5">2-methylcitrate dehydratase</fullName>
        <ecNumber evidence="4">4.2.1.79</ecNumber>
    </submittedName>
</protein>
<organism evidence="5 6">
    <name type="scientific">Xenorhabdus mauleonii</name>
    <dbReference type="NCBI Taxonomy" id="351675"/>
    <lineage>
        <taxon>Bacteria</taxon>
        <taxon>Pseudomonadati</taxon>
        <taxon>Pseudomonadota</taxon>
        <taxon>Gammaproteobacteria</taxon>
        <taxon>Enterobacterales</taxon>
        <taxon>Morganellaceae</taxon>
        <taxon>Xenorhabdus</taxon>
    </lineage>
</organism>